<evidence type="ECO:0000313" key="2">
    <source>
        <dbReference type="EMBL" id="MCP3423794.1"/>
    </source>
</evidence>
<protein>
    <submittedName>
        <fullName evidence="2">Transposase</fullName>
    </submittedName>
</protein>
<sequence length="330" mass="36238">MAWALTQVAVGASYRGTAAAVRERAGRPLEKRAGVGSNGKTKLPPATQHGQLVSDWVDVFAPVIWSAHAPKAWPSAVLLDEDTFKHRLGDGSSALAFYVLGVMARDDRGRSIVAAVEAVPKLNIAAWDRLLRTLDGQPQWVVTDGGGPVVKGAAKAWPDAEKWRCEWHLRRNLADNLPAPVQRDPSDPLLGKLQYAQLSEENWDAYRSALRKRAAAEPGFRTAEMSAVRLDGLIRTQAASRPDPSDGFPVSTGPLEQFFRTLELSLGDRAARLTNKRRADALLKLLAANRNGWVDHDAWTAILREHLDARRGHAAEQRKHVDSRSAPSLR</sequence>
<dbReference type="EMBL" id="JANARS010000009">
    <property type="protein sequence ID" value="MCP3423794.1"/>
    <property type="molecule type" value="Genomic_DNA"/>
</dbReference>
<evidence type="ECO:0000256" key="1">
    <source>
        <dbReference type="SAM" id="MobiDB-lite"/>
    </source>
</evidence>
<name>A0ABT1L2G4_9ACTN</name>
<comment type="caution">
    <text evidence="2">The sequence shown here is derived from an EMBL/GenBank/DDBJ whole genome shotgun (WGS) entry which is preliminary data.</text>
</comment>
<gene>
    <name evidence="2" type="ORF">NCI01_18460</name>
</gene>
<evidence type="ECO:0000313" key="3">
    <source>
        <dbReference type="Proteomes" id="UP001204524"/>
    </source>
</evidence>
<organism evidence="2 3">
    <name type="scientific">Nocardioides pinisoli</name>
    <dbReference type="NCBI Taxonomy" id="2950279"/>
    <lineage>
        <taxon>Bacteria</taxon>
        <taxon>Bacillati</taxon>
        <taxon>Actinomycetota</taxon>
        <taxon>Actinomycetes</taxon>
        <taxon>Propionibacteriales</taxon>
        <taxon>Nocardioidaceae</taxon>
        <taxon>Nocardioides</taxon>
    </lineage>
</organism>
<dbReference type="Proteomes" id="UP001204524">
    <property type="component" value="Unassembled WGS sequence"/>
</dbReference>
<reference evidence="2 3" key="1">
    <citation type="submission" date="2022-06" db="EMBL/GenBank/DDBJ databases">
        <authorList>
            <person name="So Y."/>
        </authorList>
    </citation>
    <scope>NUCLEOTIDE SEQUENCE [LARGE SCALE GENOMIC DNA]</scope>
    <source>
        <strain evidence="2 3">STR3</strain>
    </source>
</reference>
<keyword evidence="3" id="KW-1185">Reference proteome</keyword>
<dbReference type="RefSeq" id="WP_254182959.1">
    <property type="nucleotide sequence ID" value="NZ_JANARS010000009.1"/>
</dbReference>
<proteinExistence type="predicted"/>
<accession>A0ABT1L2G4</accession>
<feature type="region of interest" description="Disordered" evidence="1">
    <location>
        <begin position="25"/>
        <end position="47"/>
    </location>
</feature>